<dbReference type="RefSeq" id="WP_109748208.1">
    <property type="nucleotide sequence ID" value="NZ_JANKBI010000016.1"/>
</dbReference>
<evidence type="ECO:0008006" key="3">
    <source>
        <dbReference type="Google" id="ProtNLM"/>
    </source>
</evidence>
<comment type="caution">
    <text evidence="1">The sequence shown here is derived from an EMBL/GenBank/DDBJ whole genome shotgun (WGS) entry which is preliminary data.</text>
</comment>
<name>A0AB73SZ54_9FIRM</name>
<evidence type="ECO:0000313" key="2">
    <source>
        <dbReference type="Proteomes" id="UP000245412"/>
    </source>
</evidence>
<keyword evidence="2" id="KW-1185">Reference proteome</keyword>
<evidence type="ECO:0000313" key="1">
    <source>
        <dbReference type="EMBL" id="PWJ72738.1"/>
    </source>
</evidence>
<gene>
    <name evidence="1" type="ORF">C7383_11652</name>
</gene>
<dbReference type="Proteomes" id="UP000245412">
    <property type="component" value="Unassembled WGS sequence"/>
</dbReference>
<organism evidence="1 2">
    <name type="scientific">Murimonas intestini</name>
    <dbReference type="NCBI Taxonomy" id="1337051"/>
    <lineage>
        <taxon>Bacteria</taxon>
        <taxon>Bacillati</taxon>
        <taxon>Bacillota</taxon>
        <taxon>Clostridia</taxon>
        <taxon>Lachnospirales</taxon>
        <taxon>Lachnospiraceae</taxon>
        <taxon>Murimonas</taxon>
    </lineage>
</organism>
<dbReference type="AlphaFoldDB" id="A0AB73SZ54"/>
<sequence>MTGKYRIIIQNKRIRYDFEIKRNITIIRGDSATGKTVLVDMVREYYENGVESGIKLQCNKSCVVLEGRNWKMQLASIKNSIVFIDEVSGFVSSKDFASELQKTDNYYVIVTRESLSTLPYSVNEIYGIRNSGKYGSLKQTYNELYQLYGKGNFLNEVRPDTVLTEDANSGYQFFYTICKKRRLECISAKGKSNIFSYLTKHNVGKILVIADGAAFGAEMEKVIKLMEIREDIVLYLPESFEWLILKSGVIHDSELPAFLDAPYDYAESSKYLSWERYFTELIVKKTQGTYLRYSKHILNEVYVHIEIADRILENMENINLYWKDSCHGDGDILTDGRVSHDNV</sequence>
<dbReference type="EMBL" id="QGGY01000016">
    <property type="protein sequence ID" value="PWJ72738.1"/>
    <property type="molecule type" value="Genomic_DNA"/>
</dbReference>
<accession>A0AB73SZ54</accession>
<protein>
    <recommendedName>
        <fullName evidence="3">Translation initiation factor 2</fullName>
    </recommendedName>
</protein>
<proteinExistence type="predicted"/>
<reference evidence="1 2" key="1">
    <citation type="submission" date="2018-05" db="EMBL/GenBank/DDBJ databases">
        <authorList>
            <person name="Goeker M."/>
            <person name="Huntemann M."/>
            <person name="Clum A."/>
            <person name="Pillay M."/>
            <person name="Palaniappan K."/>
            <person name="Varghese N."/>
            <person name="Mikhailova N."/>
            <person name="Stamatis D."/>
            <person name="Reddy T."/>
            <person name="Daum C."/>
            <person name="Shapiro N."/>
            <person name="Ivanova N."/>
            <person name="Kyrpides N."/>
            <person name="Woyke T."/>
        </authorList>
    </citation>
    <scope>NUCLEOTIDE SEQUENCE [LARGE SCALE GENOMIC DNA]</scope>
    <source>
        <strain evidence="1 2">DSM 26524</strain>
    </source>
</reference>